<feature type="domain" description="3-octaprenyl-4-hydroxybenzoate carboxy-lyase-like C-terminal" evidence="3">
    <location>
        <begin position="354"/>
        <end position="460"/>
    </location>
</feature>
<feature type="domain" description="3-octaprenyl-4-hydroxybenzoate carboxy-lyase-like Rift-related" evidence="1">
    <location>
        <begin position="113"/>
        <end position="311"/>
    </location>
</feature>
<feature type="non-terminal residue" evidence="4">
    <location>
        <position position="515"/>
    </location>
</feature>
<dbReference type="NCBIfam" id="TIGR00148">
    <property type="entry name" value="UbiD family decarboxylase"/>
    <property type="match status" value="1"/>
</dbReference>
<organism evidence="4">
    <name type="scientific">Clostridia bacterium enrichment culture clone BF</name>
    <dbReference type="NCBI Taxonomy" id="857391"/>
    <lineage>
        <taxon>Bacteria</taxon>
        <taxon>Bacillati</taxon>
        <taxon>Bacillota</taxon>
        <taxon>Clostridia</taxon>
        <taxon>environmental samples</taxon>
    </lineage>
</organism>
<dbReference type="GO" id="GO:0005737">
    <property type="term" value="C:cytoplasm"/>
    <property type="evidence" value="ECO:0007669"/>
    <property type="project" value="TreeGrafter"/>
</dbReference>
<dbReference type="InterPro" id="IPR049383">
    <property type="entry name" value="UbiD-like_N"/>
</dbReference>
<evidence type="ECO:0000259" key="3">
    <source>
        <dbReference type="Pfam" id="PF20696"/>
    </source>
</evidence>
<dbReference type="GO" id="GO:0046281">
    <property type="term" value="P:cinnamic acid catabolic process"/>
    <property type="evidence" value="ECO:0007669"/>
    <property type="project" value="TreeGrafter"/>
</dbReference>
<proteinExistence type="predicted"/>
<keyword evidence="4" id="KW-0456">Lyase</keyword>
<dbReference type="Pfam" id="PF20696">
    <property type="entry name" value="UbiD_C"/>
    <property type="match status" value="1"/>
</dbReference>
<feature type="domain" description="3-octaprenyl-4-hydroxybenzoate carboxy-lyase-like N-terminal" evidence="2">
    <location>
        <begin position="13"/>
        <end position="97"/>
    </location>
</feature>
<dbReference type="InterPro" id="IPR049381">
    <property type="entry name" value="UbiD-like_C"/>
</dbReference>
<reference evidence="4" key="1">
    <citation type="journal article" date="2010" name="Environ. Microbiol.">
        <title>Identification of enzymes involved in anaerobic benzene degradation by a strictly anaerobic iron-reducing enrichment culture.</title>
        <authorList>
            <person name="Abu Laban N."/>
            <person name="Selesi D."/>
            <person name="Rattei T."/>
            <person name="Tischler P."/>
            <person name="Meckenstock R.U."/>
        </authorList>
    </citation>
    <scope>NUCLEOTIDE SEQUENCE</scope>
</reference>
<dbReference type="SUPFAM" id="SSF50475">
    <property type="entry name" value="FMN-binding split barrel"/>
    <property type="match status" value="1"/>
</dbReference>
<dbReference type="GO" id="GO:0016831">
    <property type="term" value="F:carboxy-lyase activity"/>
    <property type="evidence" value="ECO:0007669"/>
    <property type="project" value="InterPro"/>
</dbReference>
<dbReference type="EMBL" id="GU357978">
    <property type="protein sequence ID" value="ADJ93988.1"/>
    <property type="molecule type" value="Genomic_DNA"/>
</dbReference>
<dbReference type="InterPro" id="IPR048304">
    <property type="entry name" value="UbiD_Rift_dom"/>
</dbReference>
<dbReference type="Pfam" id="PF01977">
    <property type="entry name" value="UbiD"/>
    <property type="match status" value="1"/>
</dbReference>
<dbReference type="AlphaFoldDB" id="D8WWN4"/>
<dbReference type="Pfam" id="PF20695">
    <property type="entry name" value="UbiD_N"/>
    <property type="match status" value="1"/>
</dbReference>
<evidence type="ECO:0000259" key="1">
    <source>
        <dbReference type="Pfam" id="PF01977"/>
    </source>
</evidence>
<dbReference type="Gene3D" id="3.40.1670.10">
    <property type="entry name" value="UbiD C-terminal domain-like"/>
    <property type="match status" value="1"/>
</dbReference>
<accession>D8WWN4</accession>
<evidence type="ECO:0000313" key="4">
    <source>
        <dbReference type="EMBL" id="ADJ93988.1"/>
    </source>
</evidence>
<protein>
    <submittedName>
        <fullName evidence="4">Putative 3-polyprenyl-4-hydroxybenzoate carboxy-lyase</fullName>
    </submittedName>
</protein>
<name>D8WWN4_9FIRM</name>
<sequence length="515" mass="58333">MAVKRIDDLRDYLDVLDQMGEICHVKDEVDWKLEMTGIGAMSNRIDDKIPLFENIKGYPKGTRASTDLYRGSHGALWRRMALSLGLSPEISYSDYMDEFINRFNHPIRPIAVDKGSCQDVVLTGKDVDVLKTLPVPYIHDGDGGRYLTMHAMIVKDPDSEWVNWANYRALVNTKNKISFLFCPGQQNPNLYYYKYEARNQPMPVAIAIGGHPAVWYMATTPLPAGVSEVDYIGGMIQKPVELVKCVTNDLYVPANAEYVIEGVMMPHERIDEGPFGEYLGYMHGPRRPMPFVRATAITHRKNPILPICVEGTGVGESNNVCNTSFNALLTPALMVFLRQLGYPVKFVTGPELNAWSSLIAATKIPYPGYAKELGELLLTCPGPSMYYDLTFLVDEDIDITDMEKVWEEIVLKAHPTKDWNNFGDAEAPRSSLNIYQTAEEKGALAKASSKGKTSKCWIDATTKEWNETTDGPKRMEFDLLYPTTKDWVTSNKEKYDLPKYKDFREEGLRWVEHKY</sequence>
<dbReference type="GO" id="GO:0033494">
    <property type="term" value="P:ferulate metabolic process"/>
    <property type="evidence" value="ECO:0007669"/>
    <property type="project" value="TreeGrafter"/>
</dbReference>
<dbReference type="SUPFAM" id="SSF143968">
    <property type="entry name" value="UbiD C-terminal domain-like"/>
    <property type="match status" value="1"/>
</dbReference>
<dbReference type="PANTHER" id="PTHR30108:SF17">
    <property type="entry name" value="FERULIC ACID DECARBOXYLASE 1"/>
    <property type="match status" value="1"/>
</dbReference>
<dbReference type="InterPro" id="IPR002830">
    <property type="entry name" value="UbiD"/>
</dbReference>
<dbReference type="PANTHER" id="PTHR30108">
    <property type="entry name" value="3-OCTAPRENYL-4-HYDROXYBENZOATE CARBOXY-LYASE-RELATED"/>
    <property type="match status" value="1"/>
</dbReference>
<evidence type="ECO:0000259" key="2">
    <source>
        <dbReference type="Pfam" id="PF20695"/>
    </source>
</evidence>